<dbReference type="Proteomes" id="UP000593833">
    <property type="component" value="Chromosome"/>
</dbReference>
<organism evidence="1 2">
    <name type="scientific">Pseudomonas fluorescens</name>
    <dbReference type="NCBI Taxonomy" id="294"/>
    <lineage>
        <taxon>Bacteria</taxon>
        <taxon>Pseudomonadati</taxon>
        <taxon>Pseudomonadota</taxon>
        <taxon>Gammaproteobacteria</taxon>
        <taxon>Pseudomonadales</taxon>
        <taxon>Pseudomonadaceae</taxon>
        <taxon>Pseudomonas</taxon>
    </lineage>
</organism>
<sequence length="172" mass="19924">MTLQDFCQILSDHFAPKAKQVTRFAHTGYSFEEWVNWEIFTAFVDRGYEAFPKPAYKQSFADNTSKFLGDLRVCGNEGTQVFLEVATAHAWTQSKWRDKILNDRLKLAKWVPKAEKALKIQVVISCSSEQKDLESNWLYWYQRISFWGDKSETLILDDGGNGEVVIKVWEVA</sequence>
<evidence type="ECO:0000313" key="2">
    <source>
        <dbReference type="Proteomes" id="UP000593833"/>
    </source>
</evidence>
<name>A0A1B3DEN0_PSEFL</name>
<accession>A0A1B3DEN0</accession>
<dbReference type="OrthoDB" id="7024751at2"/>
<dbReference type="RefSeq" id="WP_069076972.1">
    <property type="nucleotide sequence ID" value="NZ_CP015637.1"/>
</dbReference>
<reference evidence="1 2" key="1">
    <citation type="submission" date="2020-10" db="EMBL/GenBank/DDBJ databases">
        <title>Complete genome sequence of a novel Pseudomonas fluorescens strain isolated from the flower of kumarahou (Pomaderris kumeraho).</title>
        <authorList>
            <person name="Summers M.C."/>
            <person name="Nowak V."/>
            <person name="Fairhurst M.J."/>
            <person name="Owen J.G."/>
            <person name="Gerth M.L."/>
            <person name="Patrick W.M."/>
        </authorList>
    </citation>
    <scope>NUCLEOTIDE SEQUENCE [LARGE SCALE GENOMIC DNA]</scope>
    <source>
        <strain evidence="1 2">KF1</strain>
    </source>
</reference>
<protein>
    <submittedName>
        <fullName evidence="1">Uncharacterized protein</fullName>
    </submittedName>
</protein>
<dbReference type="AlphaFoldDB" id="A0A1B3DEN0"/>
<evidence type="ECO:0000313" key="1">
    <source>
        <dbReference type="EMBL" id="QOU04247.1"/>
    </source>
</evidence>
<proteinExistence type="predicted"/>
<gene>
    <name evidence="1" type="ORF">IM720_26680</name>
</gene>
<dbReference type="EMBL" id="CP063233">
    <property type="protein sequence ID" value="QOU04247.1"/>
    <property type="molecule type" value="Genomic_DNA"/>
</dbReference>